<reference evidence="1" key="4">
    <citation type="submission" date="2019-03" db="UniProtKB">
        <authorList>
            <consortium name="EnsemblPlants"/>
        </authorList>
    </citation>
    <scope>IDENTIFICATION</scope>
</reference>
<evidence type="ECO:0000313" key="1">
    <source>
        <dbReference type="EnsemblPlants" id="AET6Gv20845700.1"/>
    </source>
</evidence>
<proteinExistence type="predicted"/>
<reference evidence="2" key="1">
    <citation type="journal article" date="2014" name="Science">
        <title>Ancient hybridizations among the ancestral genomes of bread wheat.</title>
        <authorList>
            <consortium name="International Wheat Genome Sequencing Consortium,"/>
            <person name="Marcussen T."/>
            <person name="Sandve S.R."/>
            <person name="Heier L."/>
            <person name="Spannagl M."/>
            <person name="Pfeifer M."/>
            <person name="Jakobsen K.S."/>
            <person name="Wulff B.B."/>
            <person name="Steuernagel B."/>
            <person name="Mayer K.F."/>
            <person name="Olsen O.A."/>
        </authorList>
    </citation>
    <scope>NUCLEOTIDE SEQUENCE [LARGE SCALE GENOMIC DNA]</scope>
    <source>
        <strain evidence="2">cv. AL8/78</strain>
    </source>
</reference>
<reference evidence="1" key="5">
    <citation type="journal article" date="2021" name="G3 (Bethesda)">
        <title>Aegilops tauschii genome assembly Aet v5.0 features greater sequence contiguity and improved annotation.</title>
        <authorList>
            <person name="Wang L."/>
            <person name="Zhu T."/>
            <person name="Rodriguez J.C."/>
            <person name="Deal K.R."/>
            <person name="Dubcovsky J."/>
            <person name="McGuire P.E."/>
            <person name="Lux T."/>
            <person name="Spannagl M."/>
            <person name="Mayer K.F.X."/>
            <person name="Baldrich P."/>
            <person name="Meyers B.C."/>
            <person name="Huo N."/>
            <person name="Gu Y.Q."/>
            <person name="Zhou H."/>
            <person name="Devos K.M."/>
            <person name="Bennetzen J.L."/>
            <person name="Unver T."/>
            <person name="Budak H."/>
            <person name="Gulick P.J."/>
            <person name="Galiba G."/>
            <person name="Kalapos B."/>
            <person name="Nelson D.R."/>
            <person name="Li P."/>
            <person name="You F.M."/>
            <person name="Luo M.C."/>
            <person name="Dvorak J."/>
        </authorList>
    </citation>
    <scope>NUCLEOTIDE SEQUENCE [LARGE SCALE GENOMIC DNA]</scope>
    <source>
        <strain evidence="1">cv. AL8/78</strain>
    </source>
</reference>
<sequence length="64" mass="7393">MMVGNYGCVIREIRETVKSFFSCNFCHELRASNVEAHTRARYDIPLSQGRHLWLGSPRDLDVIP</sequence>
<protein>
    <submittedName>
        <fullName evidence="1">Uncharacterized protein</fullName>
    </submittedName>
</protein>
<dbReference type="Proteomes" id="UP000015105">
    <property type="component" value="Chromosome 6D"/>
</dbReference>
<dbReference type="Gramene" id="AET6Gv20845700.1">
    <property type="protein sequence ID" value="AET6Gv20845700.1"/>
    <property type="gene ID" value="AET6Gv20845700"/>
</dbReference>
<dbReference type="AlphaFoldDB" id="A0A453PT57"/>
<reference evidence="2" key="2">
    <citation type="journal article" date="2017" name="Nat. Plants">
        <title>The Aegilops tauschii genome reveals multiple impacts of transposons.</title>
        <authorList>
            <person name="Zhao G."/>
            <person name="Zou C."/>
            <person name="Li K."/>
            <person name="Wang K."/>
            <person name="Li T."/>
            <person name="Gao L."/>
            <person name="Zhang X."/>
            <person name="Wang H."/>
            <person name="Yang Z."/>
            <person name="Liu X."/>
            <person name="Jiang W."/>
            <person name="Mao L."/>
            <person name="Kong X."/>
            <person name="Jiao Y."/>
            <person name="Jia J."/>
        </authorList>
    </citation>
    <scope>NUCLEOTIDE SEQUENCE [LARGE SCALE GENOMIC DNA]</scope>
    <source>
        <strain evidence="2">cv. AL8/78</strain>
    </source>
</reference>
<accession>A0A453PT57</accession>
<evidence type="ECO:0000313" key="2">
    <source>
        <dbReference type="Proteomes" id="UP000015105"/>
    </source>
</evidence>
<organism evidence="1 2">
    <name type="scientific">Aegilops tauschii subsp. strangulata</name>
    <name type="common">Goatgrass</name>
    <dbReference type="NCBI Taxonomy" id="200361"/>
    <lineage>
        <taxon>Eukaryota</taxon>
        <taxon>Viridiplantae</taxon>
        <taxon>Streptophyta</taxon>
        <taxon>Embryophyta</taxon>
        <taxon>Tracheophyta</taxon>
        <taxon>Spermatophyta</taxon>
        <taxon>Magnoliopsida</taxon>
        <taxon>Liliopsida</taxon>
        <taxon>Poales</taxon>
        <taxon>Poaceae</taxon>
        <taxon>BOP clade</taxon>
        <taxon>Pooideae</taxon>
        <taxon>Triticodae</taxon>
        <taxon>Triticeae</taxon>
        <taxon>Triticinae</taxon>
        <taxon>Aegilops</taxon>
    </lineage>
</organism>
<keyword evidence="2" id="KW-1185">Reference proteome</keyword>
<dbReference type="EnsemblPlants" id="AET6Gv20845700.1">
    <property type="protein sequence ID" value="AET6Gv20845700.1"/>
    <property type="gene ID" value="AET6Gv20845700"/>
</dbReference>
<reference evidence="1" key="3">
    <citation type="journal article" date="2017" name="Nature">
        <title>Genome sequence of the progenitor of the wheat D genome Aegilops tauschii.</title>
        <authorList>
            <person name="Luo M.C."/>
            <person name="Gu Y.Q."/>
            <person name="Puiu D."/>
            <person name="Wang H."/>
            <person name="Twardziok S.O."/>
            <person name="Deal K.R."/>
            <person name="Huo N."/>
            <person name="Zhu T."/>
            <person name="Wang L."/>
            <person name="Wang Y."/>
            <person name="McGuire P.E."/>
            <person name="Liu S."/>
            <person name="Long H."/>
            <person name="Ramasamy R.K."/>
            <person name="Rodriguez J.C."/>
            <person name="Van S.L."/>
            <person name="Yuan L."/>
            <person name="Wang Z."/>
            <person name="Xia Z."/>
            <person name="Xiao L."/>
            <person name="Anderson O.D."/>
            <person name="Ouyang S."/>
            <person name="Liang Y."/>
            <person name="Zimin A.V."/>
            <person name="Pertea G."/>
            <person name="Qi P."/>
            <person name="Bennetzen J.L."/>
            <person name="Dai X."/>
            <person name="Dawson M.W."/>
            <person name="Muller H.G."/>
            <person name="Kugler K."/>
            <person name="Rivarola-Duarte L."/>
            <person name="Spannagl M."/>
            <person name="Mayer K.F.X."/>
            <person name="Lu F.H."/>
            <person name="Bevan M.W."/>
            <person name="Leroy P."/>
            <person name="Li P."/>
            <person name="You F.M."/>
            <person name="Sun Q."/>
            <person name="Liu Z."/>
            <person name="Lyons E."/>
            <person name="Wicker T."/>
            <person name="Salzberg S.L."/>
            <person name="Devos K.M."/>
            <person name="Dvorak J."/>
        </authorList>
    </citation>
    <scope>NUCLEOTIDE SEQUENCE [LARGE SCALE GENOMIC DNA]</scope>
    <source>
        <strain evidence="1">cv. AL8/78</strain>
    </source>
</reference>
<name>A0A453PT57_AEGTS</name>